<evidence type="ECO:0000256" key="7">
    <source>
        <dbReference type="ARBA" id="ARBA00022692"/>
    </source>
</evidence>
<reference evidence="15 16" key="1">
    <citation type="submission" date="2019-11" db="EMBL/GenBank/DDBJ databases">
        <authorList>
            <person name="Cheng Q."/>
            <person name="Yang Z."/>
        </authorList>
    </citation>
    <scope>NUCLEOTIDE SEQUENCE [LARGE SCALE GENOMIC DNA]</scope>
    <source>
        <strain evidence="15 16">HX-22-1</strain>
    </source>
</reference>
<evidence type="ECO:0000256" key="1">
    <source>
        <dbReference type="ARBA" id="ARBA00000085"/>
    </source>
</evidence>
<name>A0A7K0FR92_9SPHI</name>
<dbReference type="Gene3D" id="3.30.565.10">
    <property type="entry name" value="Histidine kinase-like ATPase, C-terminal domain"/>
    <property type="match status" value="1"/>
</dbReference>
<feature type="transmembrane region" description="Helical" evidence="13">
    <location>
        <begin position="67"/>
        <end position="85"/>
    </location>
</feature>
<dbReference type="PROSITE" id="PS50109">
    <property type="entry name" value="HIS_KIN"/>
    <property type="match status" value="1"/>
</dbReference>
<comment type="caution">
    <text evidence="15">The sequence shown here is derived from an EMBL/GenBank/DDBJ whole genome shotgun (WGS) entry which is preliminary data.</text>
</comment>
<dbReference type="InterPro" id="IPR038377">
    <property type="entry name" value="Na/Glc_symporter_sf"/>
</dbReference>
<evidence type="ECO:0000256" key="2">
    <source>
        <dbReference type="ARBA" id="ARBA00004141"/>
    </source>
</evidence>
<dbReference type="PROSITE" id="PS50283">
    <property type="entry name" value="NA_SOLUT_SYMP_3"/>
    <property type="match status" value="1"/>
</dbReference>
<dbReference type="EC" id="2.7.13.3" evidence="4"/>
<dbReference type="SUPFAM" id="SSF47384">
    <property type="entry name" value="Homodimeric domain of signal transducing histidine kinase"/>
    <property type="match status" value="1"/>
</dbReference>
<comment type="similarity">
    <text evidence="3">Belongs to the sodium:solute symporter (SSF) (TC 2.A.21) family.</text>
</comment>
<feature type="transmembrane region" description="Helical" evidence="13">
    <location>
        <begin position="285"/>
        <end position="309"/>
    </location>
</feature>
<dbReference type="GO" id="GO:0000155">
    <property type="term" value="F:phosphorelay sensor kinase activity"/>
    <property type="evidence" value="ECO:0007669"/>
    <property type="project" value="InterPro"/>
</dbReference>
<evidence type="ECO:0000256" key="10">
    <source>
        <dbReference type="ARBA" id="ARBA00023012"/>
    </source>
</evidence>
<keyword evidence="12" id="KW-0175">Coiled coil</keyword>
<dbReference type="SMART" id="SM00387">
    <property type="entry name" value="HATPase_c"/>
    <property type="match status" value="1"/>
</dbReference>
<evidence type="ECO:0000313" key="16">
    <source>
        <dbReference type="Proteomes" id="UP000462931"/>
    </source>
</evidence>
<feature type="transmembrane region" description="Helical" evidence="13">
    <location>
        <begin position="117"/>
        <end position="143"/>
    </location>
</feature>
<feature type="transmembrane region" description="Helical" evidence="13">
    <location>
        <begin position="493"/>
        <end position="519"/>
    </location>
</feature>
<keyword evidence="8" id="KW-0418">Kinase</keyword>
<dbReference type="EMBL" id="WKJI01000004">
    <property type="protein sequence ID" value="MRX48273.1"/>
    <property type="molecule type" value="Genomic_DNA"/>
</dbReference>
<evidence type="ECO:0000256" key="5">
    <source>
        <dbReference type="ARBA" id="ARBA00022553"/>
    </source>
</evidence>
<keyword evidence="10" id="KW-0902">Two-component regulatory system</keyword>
<feature type="domain" description="Histidine kinase" evidence="14">
    <location>
        <begin position="687"/>
        <end position="905"/>
    </location>
</feature>
<protein>
    <recommendedName>
        <fullName evidence="4">histidine kinase</fullName>
        <ecNumber evidence="4">2.7.13.3</ecNumber>
    </recommendedName>
</protein>
<feature type="transmembrane region" description="Helical" evidence="13">
    <location>
        <begin position="6"/>
        <end position="25"/>
    </location>
</feature>
<gene>
    <name evidence="15" type="ORF">GJJ64_13825</name>
</gene>
<evidence type="ECO:0000256" key="3">
    <source>
        <dbReference type="ARBA" id="ARBA00006434"/>
    </source>
</evidence>
<dbReference type="InterPro" id="IPR003661">
    <property type="entry name" value="HisK_dim/P_dom"/>
</dbReference>
<dbReference type="InterPro" id="IPR036097">
    <property type="entry name" value="HisK_dim/P_sf"/>
</dbReference>
<organism evidence="15 16">
    <name type="scientific">Pedobacter puniceum</name>
    <dbReference type="NCBI Taxonomy" id="2666136"/>
    <lineage>
        <taxon>Bacteria</taxon>
        <taxon>Pseudomonadati</taxon>
        <taxon>Bacteroidota</taxon>
        <taxon>Sphingobacteriia</taxon>
        <taxon>Sphingobacteriales</taxon>
        <taxon>Sphingobacteriaceae</taxon>
        <taxon>Pedobacter</taxon>
    </lineage>
</organism>
<feature type="transmembrane region" description="Helical" evidence="13">
    <location>
        <begin position="413"/>
        <end position="434"/>
    </location>
</feature>
<dbReference type="Gene3D" id="1.10.287.130">
    <property type="match status" value="1"/>
</dbReference>
<evidence type="ECO:0000256" key="11">
    <source>
        <dbReference type="ARBA" id="ARBA00023136"/>
    </source>
</evidence>
<keyword evidence="11 13" id="KW-0472">Membrane</keyword>
<keyword evidence="5" id="KW-0597">Phosphoprotein</keyword>
<keyword evidence="6" id="KW-0808">Transferase</keyword>
<feature type="transmembrane region" description="Helical" evidence="13">
    <location>
        <begin position="446"/>
        <end position="473"/>
    </location>
</feature>
<feature type="transmembrane region" description="Helical" evidence="13">
    <location>
        <begin position="37"/>
        <end position="55"/>
    </location>
</feature>
<comment type="catalytic activity">
    <reaction evidence="1">
        <text>ATP + protein L-histidine = ADP + protein N-phospho-L-histidine.</text>
        <dbReference type="EC" id="2.7.13.3"/>
    </reaction>
</comment>
<dbReference type="CDD" id="cd00075">
    <property type="entry name" value="HATPase"/>
    <property type="match status" value="1"/>
</dbReference>
<dbReference type="PANTHER" id="PTHR43711:SF30">
    <property type="entry name" value="HISTIDINE KINASE"/>
    <property type="match status" value="1"/>
</dbReference>
<evidence type="ECO:0000259" key="14">
    <source>
        <dbReference type="PROSITE" id="PS50109"/>
    </source>
</evidence>
<evidence type="ECO:0000256" key="12">
    <source>
        <dbReference type="SAM" id="Coils"/>
    </source>
</evidence>
<evidence type="ECO:0000256" key="8">
    <source>
        <dbReference type="ARBA" id="ARBA00022777"/>
    </source>
</evidence>
<dbReference type="CDD" id="cd00082">
    <property type="entry name" value="HisKA"/>
    <property type="match status" value="1"/>
</dbReference>
<dbReference type="InterPro" id="IPR005467">
    <property type="entry name" value="His_kinase_dom"/>
</dbReference>
<dbReference type="GO" id="GO:0022857">
    <property type="term" value="F:transmembrane transporter activity"/>
    <property type="evidence" value="ECO:0007669"/>
    <property type="project" value="InterPro"/>
</dbReference>
<evidence type="ECO:0000256" key="13">
    <source>
        <dbReference type="SAM" id="Phobius"/>
    </source>
</evidence>
<feature type="transmembrane region" description="Helical" evidence="13">
    <location>
        <begin position="247"/>
        <end position="264"/>
    </location>
</feature>
<evidence type="ECO:0000256" key="4">
    <source>
        <dbReference type="ARBA" id="ARBA00012438"/>
    </source>
</evidence>
<dbReference type="InterPro" id="IPR004358">
    <property type="entry name" value="Sig_transdc_His_kin-like_C"/>
</dbReference>
<dbReference type="GO" id="GO:0016020">
    <property type="term" value="C:membrane"/>
    <property type="evidence" value="ECO:0007669"/>
    <property type="project" value="UniProtKB-SubCell"/>
</dbReference>
<dbReference type="Pfam" id="PF00512">
    <property type="entry name" value="HisKA"/>
    <property type="match status" value="1"/>
</dbReference>
<accession>A0A7K0FR92</accession>
<dbReference type="SMART" id="SM00388">
    <property type="entry name" value="HisKA"/>
    <property type="match status" value="1"/>
</dbReference>
<keyword evidence="9 13" id="KW-1133">Transmembrane helix</keyword>
<dbReference type="InterPro" id="IPR001734">
    <property type="entry name" value="Na/solute_symporter"/>
</dbReference>
<feature type="coiled-coil region" evidence="12">
    <location>
        <begin position="646"/>
        <end position="680"/>
    </location>
</feature>
<dbReference type="InterPro" id="IPR050736">
    <property type="entry name" value="Sensor_HK_Regulatory"/>
</dbReference>
<dbReference type="RefSeq" id="WP_154288366.1">
    <property type="nucleotide sequence ID" value="NZ_WKJI01000004.1"/>
</dbReference>
<dbReference type="Gene3D" id="1.20.1730.10">
    <property type="entry name" value="Sodium/glucose cotransporter"/>
    <property type="match status" value="1"/>
</dbReference>
<dbReference type="InterPro" id="IPR036890">
    <property type="entry name" value="HATPase_C_sf"/>
</dbReference>
<keyword evidence="7 13" id="KW-0812">Transmembrane</keyword>
<dbReference type="Pfam" id="PF00474">
    <property type="entry name" value="SSF"/>
    <property type="match status" value="1"/>
</dbReference>
<evidence type="ECO:0000313" key="15">
    <source>
        <dbReference type="EMBL" id="MRX48273.1"/>
    </source>
</evidence>
<dbReference type="CDD" id="cd10322">
    <property type="entry name" value="SLC5sbd"/>
    <property type="match status" value="1"/>
</dbReference>
<dbReference type="FunFam" id="3.30.565.10:FF:000006">
    <property type="entry name" value="Sensor histidine kinase WalK"/>
    <property type="match status" value="1"/>
</dbReference>
<feature type="transmembrane region" description="Helical" evidence="13">
    <location>
        <begin position="163"/>
        <end position="180"/>
    </location>
</feature>
<dbReference type="PANTHER" id="PTHR43711">
    <property type="entry name" value="TWO-COMPONENT HISTIDINE KINASE"/>
    <property type="match status" value="1"/>
</dbReference>
<comment type="subcellular location">
    <subcellularLocation>
        <location evidence="2">Membrane</location>
        <topology evidence="2">Multi-pass membrane protein</topology>
    </subcellularLocation>
</comment>
<dbReference type="AlphaFoldDB" id="A0A7K0FR92"/>
<evidence type="ECO:0000256" key="9">
    <source>
        <dbReference type="ARBA" id="ARBA00022989"/>
    </source>
</evidence>
<keyword evidence="16" id="KW-1185">Reference proteome</keyword>
<sequence length="907" mass="101711">MNTLLVVIFSFGYLLLLFGVAYWAEKRSNQNSNTLKPYVYALSMAVYCTAWTFYGSIGRAADFGPDFLAIYIGPTIAAPLWFLILRKMIRICKAQRITSIADFISARYGKNTSLGTLATIVCVLGVIPYISLQIKAIAITFAFLVNHPQHTNSSTNISLSSNIPFWITVLLAIFIIIFGTRKVDSTERHEGMVTAVAFESIVKLLAFLVGGIFVVFFLFNGFDDIFSRAAAIPALQKSFTFDAAYNYTDWMVMCILSMFAVLLLPRQFQVAVVENVDEKHLYKAIWLFPLYLLVINVFVLPIALAGQLIPTSSSFEADFSILSLPFVHHHQGITLLVYLGGFSAATGMIIVETIALSTMLSNNLLIPLILKVAPFKKIFIDKVERSIKNIRRLSIILILLLAYAYFAEIAESYSLVSTGLISFAAVAQFAPAVIGGMFWSRANKNGALLGVISGFTIWFFTLIIPAIIGAGLLPKEILSDGLFGVYLLKPNQLFGLDAFTPLTHAFFWSMFINILLYVLGSLYTKSSNQEEIQAELFINVSKYKTAFETSVNRTGQIKIKEIKSLMEQFLGQEKTKQLLTNFSKRYQLNLLQEDTNADQRLITYAEKILSGVIGSASSRILIESIVKEEEISLNEVVEILKESQQFISLNKELQQKSEQLKKASDALELANMQMKEAEIIKDDFLYSITHELRTPLTSIRAFSEILYDNPELDTLQRQQFLATMIKEIERLSRLITQVLDLEKLESGKQNIQHQEIAIKKLIEEVLHALSQLIKEKNINLSISFPEHLSSVYGDQDLLSRVVHNLVSNAIKYCDKSKGSIKVEVLEIDRFIQVNITDNGEGIPDKDKNYVFNKFYQTENQTKKAEGSGLGLAICKKIVELHQGEIGVIDAKTSGACFYFTLPIEIIS</sequence>
<dbReference type="InterPro" id="IPR003594">
    <property type="entry name" value="HATPase_dom"/>
</dbReference>
<dbReference type="Proteomes" id="UP000462931">
    <property type="component" value="Unassembled WGS sequence"/>
</dbReference>
<evidence type="ECO:0000256" key="6">
    <source>
        <dbReference type="ARBA" id="ARBA00022679"/>
    </source>
</evidence>
<dbReference type="Pfam" id="PF02518">
    <property type="entry name" value="HATPase_c"/>
    <property type="match status" value="1"/>
</dbReference>
<feature type="transmembrane region" description="Helical" evidence="13">
    <location>
        <begin position="344"/>
        <end position="370"/>
    </location>
</feature>
<dbReference type="FunFam" id="1.10.287.130:FF:000001">
    <property type="entry name" value="Two-component sensor histidine kinase"/>
    <property type="match status" value="1"/>
</dbReference>
<feature type="transmembrane region" description="Helical" evidence="13">
    <location>
        <begin position="201"/>
        <end position="219"/>
    </location>
</feature>
<feature type="transmembrane region" description="Helical" evidence="13">
    <location>
        <begin position="390"/>
        <end position="407"/>
    </location>
</feature>
<proteinExistence type="inferred from homology"/>
<dbReference type="PRINTS" id="PR00344">
    <property type="entry name" value="BCTRLSENSOR"/>
</dbReference>
<dbReference type="SUPFAM" id="SSF55874">
    <property type="entry name" value="ATPase domain of HSP90 chaperone/DNA topoisomerase II/histidine kinase"/>
    <property type="match status" value="1"/>
</dbReference>